<dbReference type="EC" id="3.4.24.-" evidence="9"/>
<dbReference type="InterPro" id="IPR051156">
    <property type="entry name" value="Mito/Outer_Membr_Metalloprot"/>
</dbReference>
<evidence type="ECO:0000256" key="1">
    <source>
        <dbReference type="ARBA" id="ARBA00022670"/>
    </source>
</evidence>
<dbReference type="Gene3D" id="3.30.2010.10">
    <property type="entry name" value="Metalloproteases ('zincins'), catalytic domain"/>
    <property type="match status" value="1"/>
</dbReference>
<dbReference type="PANTHER" id="PTHR22726">
    <property type="entry name" value="METALLOENDOPEPTIDASE OMA1"/>
    <property type="match status" value="1"/>
</dbReference>
<gene>
    <name evidence="9" type="ORF">MBAV_000981</name>
</gene>
<evidence type="ECO:0000256" key="6">
    <source>
        <dbReference type="RuleBase" id="RU003983"/>
    </source>
</evidence>
<dbReference type="AlphaFoldDB" id="A0A0F3GY34"/>
<evidence type="ECO:0000259" key="8">
    <source>
        <dbReference type="Pfam" id="PF01435"/>
    </source>
</evidence>
<keyword evidence="10" id="KW-1185">Reference proteome</keyword>
<keyword evidence="5 6" id="KW-0482">Metalloprotease</keyword>
<keyword evidence="4 6" id="KW-0862">Zinc</keyword>
<accession>A0A0F3GY34</accession>
<dbReference type="GO" id="GO:0016020">
    <property type="term" value="C:membrane"/>
    <property type="evidence" value="ECO:0007669"/>
    <property type="project" value="TreeGrafter"/>
</dbReference>
<evidence type="ECO:0000256" key="7">
    <source>
        <dbReference type="SAM" id="Phobius"/>
    </source>
</evidence>
<dbReference type="GO" id="GO:0004222">
    <property type="term" value="F:metalloendopeptidase activity"/>
    <property type="evidence" value="ECO:0007669"/>
    <property type="project" value="InterPro"/>
</dbReference>
<protein>
    <submittedName>
        <fullName evidence="9">Peptidase M48, Ste24p</fullName>
        <ecNumber evidence="9">3.4.24.-</ecNumber>
    </submittedName>
</protein>
<organism evidence="9 10">
    <name type="scientific">Candidatus Magnetobacterium bavaricum</name>
    <dbReference type="NCBI Taxonomy" id="29290"/>
    <lineage>
        <taxon>Bacteria</taxon>
        <taxon>Pseudomonadati</taxon>
        <taxon>Nitrospirota</taxon>
        <taxon>Thermodesulfovibrionia</taxon>
        <taxon>Thermodesulfovibrionales</taxon>
        <taxon>Candidatus Magnetobacteriaceae</taxon>
        <taxon>Candidatus Magnetobacterium</taxon>
    </lineage>
</organism>
<dbReference type="CDD" id="cd07332">
    <property type="entry name" value="M48C_Oma1_like"/>
    <property type="match status" value="1"/>
</dbReference>
<feature type="transmembrane region" description="Helical" evidence="7">
    <location>
        <begin position="23"/>
        <end position="49"/>
    </location>
</feature>
<dbReference type="Proteomes" id="UP000033423">
    <property type="component" value="Unassembled WGS sequence"/>
</dbReference>
<evidence type="ECO:0000256" key="5">
    <source>
        <dbReference type="ARBA" id="ARBA00023049"/>
    </source>
</evidence>
<keyword evidence="7" id="KW-1133">Transmembrane helix</keyword>
<name>A0A0F3GY34_9BACT</name>
<keyword evidence="7" id="KW-0472">Membrane</keyword>
<feature type="domain" description="Peptidase M48" evidence="8">
    <location>
        <begin position="78"/>
        <end position="253"/>
    </location>
</feature>
<dbReference type="GO" id="GO:0051603">
    <property type="term" value="P:proteolysis involved in protein catabolic process"/>
    <property type="evidence" value="ECO:0007669"/>
    <property type="project" value="TreeGrafter"/>
</dbReference>
<evidence type="ECO:0000256" key="4">
    <source>
        <dbReference type="ARBA" id="ARBA00022833"/>
    </source>
</evidence>
<comment type="similarity">
    <text evidence="6">Belongs to the peptidase M48 family.</text>
</comment>
<evidence type="ECO:0000256" key="2">
    <source>
        <dbReference type="ARBA" id="ARBA00022723"/>
    </source>
</evidence>
<dbReference type="Pfam" id="PF01435">
    <property type="entry name" value="Peptidase_M48"/>
    <property type="match status" value="1"/>
</dbReference>
<evidence type="ECO:0000313" key="9">
    <source>
        <dbReference type="EMBL" id="KJU86816.1"/>
    </source>
</evidence>
<evidence type="ECO:0000256" key="3">
    <source>
        <dbReference type="ARBA" id="ARBA00022801"/>
    </source>
</evidence>
<dbReference type="EMBL" id="LACI01000444">
    <property type="protein sequence ID" value="KJU86816.1"/>
    <property type="molecule type" value="Genomic_DNA"/>
</dbReference>
<reference evidence="9 10" key="1">
    <citation type="submission" date="2015-02" db="EMBL/GenBank/DDBJ databases">
        <title>Single-cell genomics of uncultivated deep-branching MTB reveals a conserved set of magnetosome genes.</title>
        <authorList>
            <person name="Kolinko S."/>
            <person name="Richter M."/>
            <person name="Glockner F.O."/>
            <person name="Brachmann A."/>
            <person name="Schuler D."/>
        </authorList>
    </citation>
    <scope>NUCLEOTIDE SEQUENCE [LARGE SCALE GENOMIC DNA]</scope>
    <source>
        <strain evidence="9">TM-1</strain>
    </source>
</reference>
<sequence length="283" mass="32126">MKYERTKTQDNVNVSNPTLTRELFVLLGITVAIIVVIYFALGLTVDLLVSWLPEGVEDRIAVLYPAVFEDKKEYEHARGYLQQHVEELAKEAFPDKQTAYKVHIIEDAKPNAMALNGRNILVSTTLLTELKSRNELTFVLAHELGHYANRDHLRAMGRTLAIMVLTTTVLGDNSNISRFIVNSLSAIETRYSQGQEIQADLFALELLFKHYGHVAGASAFFERLSQKDSTGAYAYLLASHPYPLHRVKMLNDRIKQKNYPAKTLTPTPNELKIKTRVVPYRPR</sequence>
<keyword evidence="3 6" id="KW-0378">Hydrolase</keyword>
<evidence type="ECO:0000313" key="10">
    <source>
        <dbReference type="Proteomes" id="UP000033423"/>
    </source>
</evidence>
<dbReference type="InterPro" id="IPR001915">
    <property type="entry name" value="Peptidase_M48"/>
</dbReference>
<proteinExistence type="inferred from homology"/>
<comment type="caution">
    <text evidence="9">The sequence shown here is derived from an EMBL/GenBank/DDBJ whole genome shotgun (WGS) entry which is preliminary data.</text>
</comment>
<comment type="cofactor">
    <cofactor evidence="6">
        <name>Zn(2+)</name>
        <dbReference type="ChEBI" id="CHEBI:29105"/>
    </cofactor>
    <text evidence="6">Binds 1 zinc ion per subunit.</text>
</comment>
<keyword evidence="1 6" id="KW-0645">Protease</keyword>
<keyword evidence="7" id="KW-0812">Transmembrane</keyword>
<dbReference type="GO" id="GO:0046872">
    <property type="term" value="F:metal ion binding"/>
    <property type="evidence" value="ECO:0007669"/>
    <property type="project" value="UniProtKB-KW"/>
</dbReference>
<dbReference type="PANTHER" id="PTHR22726:SF1">
    <property type="entry name" value="METALLOENDOPEPTIDASE OMA1, MITOCHONDRIAL"/>
    <property type="match status" value="1"/>
</dbReference>
<keyword evidence="2" id="KW-0479">Metal-binding</keyword>